<dbReference type="PANTHER" id="PTHR12748:SF0">
    <property type="entry name" value="ORIGIN RECOGNITION COMPLEX SUBUNIT 3"/>
    <property type="match status" value="1"/>
</dbReference>
<protein>
    <submittedName>
        <fullName evidence="9">Origin recognition complex subunit 3 N-terminus-domain-containing protein</fullName>
    </submittedName>
</protein>
<dbReference type="PANTHER" id="PTHR12748">
    <property type="entry name" value="ORIGIN RECOGNITION COMPLEX SUBUNIT 3"/>
    <property type="match status" value="1"/>
</dbReference>
<organism evidence="9 10">
    <name type="scientific">Suillus discolor</name>
    <dbReference type="NCBI Taxonomy" id="1912936"/>
    <lineage>
        <taxon>Eukaryota</taxon>
        <taxon>Fungi</taxon>
        <taxon>Dikarya</taxon>
        <taxon>Basidiomycota</taxon>
        <taxon>Agaricomycotina</taxon>
        <taxon>Agaricomycetes</taxon>
        <taxon>Agaricomycetidae</taxon>
        <taxon>Boletales</taxon>
        <taxon>Suillineae</taxon>
        <taxon>Suillaceae</taxon>
        <taxon>Suillus</taxon>
    </lineage>
</organism>
<evidence type="ECO:0000256" key="1">
    <source>
        <dbReference type="ARBA" id="ARBA00004123"/>
    </source>
</evidence>
<dbReference type="Proteomes" id="UP000823399">
    <property type="component" value="Unassembled WGS sequence"/>
</dbReference>
<dbReference type="InterPro" id="IPR040855">
    <property type="entry name" value="ORC_WH_C"/>
</dbReference>
<dbReference type="AlphaFoldDB" id="A0A9P7JS62"/>
<comment type="subcellular location">
    <subcellularLocation>
        <location evidence="1">Nucleus</location>
    </subcellularLocation>
</comment>
<dbReference type="InterPro" id="IPR045667">
    <property type="entry name" value="ORC3_N"/>
</dbReference>
<feature type="domain" description="Origin recognition complex subunit 3 N-terminal" evidence="7">
    <location>
        <begin position="32"/>
        <end position="342"/>
    </location>
</feature>
<dbReference type="GO" id="GO:0005664">
    <property type="term" value="C:nuclear origin of replication recognition complex"/>
    <property type="evidence" value="ECO:0007669"/>
    <property type="project" value="InterPro"/>
</dbReference>
<dbReference type="OrthoDB" id="10265211at2759"/>
<dbReference type="Pfam" id="PF18137">
    <property type="entry name" value="WHD_ORC"/>
    <property type="match status" value="1"/>
</dbReference>
<proteinExistence type="inferred from homology"/>
<evidence type="ECO:0000256" key="3">
    <source>
        <dbReference type="ARBA" id="ARBA00022705"/>
    </source>
</evidence>
<dbReference type="GO" id="GO:0031261">
    <property type="term" value="C:DNA replication preinitiation complex"/>
    <property type="evidence" value="ECO:0007669"/>
    <property type="project" value="TreeGrafter"/>
</dbReference>
<keyword evidence="5" id="KW-0539">Nucleus</keyword>
<dbReference type="EMBL" id="JABBWM010000044">
    <property type="protein sequence ID" value="KAG2103394.1"/>
    <property type="molecule type" value="Genomic_DNA"/>
</dbReference>
<feature type="domain" description="Origin recognition complex subunit 3 winged helix C-terminal" evidence="8">
    <location>
        <begin position="564"/>
        <end position="707"/>
    </location>
</feature>
<evidence type="ECO:0000256" key="4">
    <source>
        <dbReference type="ARBA" id="ARBA00023125"/>
    </source>
</evidence>
<evidence type="ECO:0000313" key="10">
    <source>
        <dbReference type="Proteomes" id="UP000823399"/>
    </source>
</evidence>
<keyword evidence="10" id="KW-1185">Reference proteome</keyword>
<dbReference type="InterPro" id="IPR020795">
    <property type="entry name" value="ORC3"/>
</dbReference>
<evidence type="ECO:0000313" key="9">
    <source>
        <dbReference type="EMBL" id="KAG2103394.1"/>
    </source>
</evidence>
<sequence length="711" mass="80582">MAVDTDLEDVNQTTVYIPFDDSDDVNTNGVPPSLFPERDFQQGCQLRFQACKAAWGKCLKRMQELIHSLHAPVVESVVEQVKKSYTDELPGLPYPELPVISVTSSSTSSSLFDEISFRLEESIDELFDDLNDHFVTHVFPSDCATITGTMKTIVTGFVSRFPTGGQDIKRKPSTSLAAYDIALLEAWYRAVCDARDDRHHRSRLVVVMHDFEQLEPQVVQDMFEICSSHIPCLPLVFILALASPPSPSYIRATYPHSMLALLRVRDCPFPLAEKSLHDILLEVDQNLIHFLIPCLSLDIMIGPTTIDFVVEFFTRHTSSLDGLLSVLQLAHMKHFEDPLSVLVPAQALGRSKDASKLLLTPDAFPFLDALFARVHRSALIAPVEHATSWRDATVDLLLSSVDTARDTFRMRVKLLRVAFRLVLLVRRFMLVHGHKIVQSDQTMPDLMCLALRGRLGSVYGHLCSIVRNLPAAQLEDFVREVHDFFENVPEDVKVEEDEVISRVETAYKMFCRDTNAQDISGPLGNWLSDYFKLRIVALEDAPLWDIWYTGSTPFPSELINPSPRASVLAGLIHPQDYVSAEQRNGDDEDDDLPDISILFKGYLESAKMINVYDWFQSFVVFLEGRKRRVEKTRIPDGVDGTSRTPSRKKGKQKQVEDEIVDEDAGEDEEEWLVEVQARFIRALQELDYLGFIKHTGRKVDHVMRTVFDSPE</sequence>
<dbReference type="GO" id="GO:0005656">
    <property type="term" value="C:nuclear pre-replicative complex"/>
    <property type="evidence" value="ECO:0007669"/>
    <property type="project" value="TreeGrafter"/>
</dbReference>
<comment type="caution">
    <text evidence="9">The sequence shown here is derived from an EMBL/GenBank/DDBJ whole genome shotgun (WGS) entry which is preliminary data.</text>
</comment>
<dbReference type="GO" id="GO:0006270">
    <property type="term" value="P:DNA replication initiation"/>
    <property type="evidence" value="ECO:0007669"/>
    <property type="project" value="TreeGrafter"/>
</dbReference>
<name>A0A9P7JS62_9AGAM</name>
<gene>
    <name evidence="9" type="ORF">F5147DRAFT_705705</name>
</gene>
<evidence type="ECO:0000259" key="8">
    <source>
        <dbReference type="Pfam" id="PF18137"/>
    </source>
</evidence>
<comment type="similarity">
    <text evidence="2">Belongs to the ORC3 family.</text>
</comment>
<evidence type="ECO:0000256" key="5">
    <source>
        <dbReference type="ARBA" id="ARBA00023242"/>
    </source>
</evidence>
<feature type="region of interest" description="Disordered" evidence="6">
    <location>
        <begin position="633"/>
        <end position="663"/>
    </location>
</feature>
<evidence type="ECO:0000259" key="7">
    <source>
        <dbReference type="Pfam" id="PF07034"/>
    </source>
</evidence>
<keyword evidence="4" id="KW-0238">DNA-binding</keyword>
<dbReference type="GeneID" id="64700213"/>
<accession>A0A9P7JS62</accession>
<evidence type="ECO:0000256" key="6">
    <source>
        <dbReference type="SAM" id="MobiDB-lite"/>
    </source>
</evidence>
<dbReference type="Pfam" id="PF07034">
    <property type="entry name" value="ORC3_N"/>
    <property type="match status" value="1"/>
</dbReference>
<dbReference type="GO" id="GO:0003688">
    <property type="term" value="F:DNA replication origin binding"/>
    <property type="evidence" value="ECO:0007669"/>
    <property type="project" value="TreeGrafter"/>
</dbReference>
<evidence type="ECO:0000256" key="2">
    <source>
        <dbReference type="ARBA" id="ARBA00010977"/>
    </source>
</evidence>
<keyword evidence="3" id="KW-0235">DNA replication</keyword>
<reference evidence="9" key="1">
    <citation type="journal article" date="2020" name="New Phytol.">
        <title>Comparative genomics reveals dynamic genome evolution in host specialist ectomycorrhizal fungi.</title>
        <authorList>
            <person name="Lofgren L.A."/>
            <person name="Nguyen N.H."/>
            <person name="Vilgalys R."/>
            <person name="Ruytinx J."/>
            <person name="Liao H.L."/>
            <person name="Branco S."/>
            <person name="Kuo A."/>
            <person name="LaButti K."/>
            <person name="Lipzen A."/>
            <person name="Andreopoulos W."/>
            <person name="Pangilinan J."/>
            <person name="Riley R."/>
            <person name="Hundley H."/>
            <person name="Na H."/>
            <person name="Barry K."/>
            <person name="Grigoriev I.V."/>
            <person name="Stajich J.E."/>
            <person name="Kennedy P.G."/>
        </authorList>
    </citation>
    <scope>NUCLEOTIDE SEQUENCE</scope>
    <source>
        <strain evidence="9">FC423</strain>
    </source>
</reference>
<dbReference type="CDD" id="cd20704">
    <property type="entry name" value="Orc3"/>
    <property type="match status" value="1"/>
</dbReference>
<dbReference type="RefSeq" id="XP_041290488.1">
    <property type="nucleotide sequence ID" value="XM_041437954.1"/>
</dbReference>